<keyword evidence="3" id="KW-1185">Reference proteome</keyword>
<accession>A0ABD1LA88</accession>
<dbReference type="InterPro" id="IPR045318">
    <property type="entry name" value="EZH1/2-like"/>
</dbReference>
<evidence type="ECO:0000313" key="3">
    <source>
        <dbReference type="Proteomes" id="UP001603857"/>
    </source>
</evidence>
<feature type="region of interest" description="Disordered" evidence="1">
    <location>
        <begin position="262"/>
        <end position="283"/>
    </location>
</feature>
<evidence type="ECO:0008006" key="4">
    <source>
        <dbReference type="Google" id="ProtNLM"/>
    </source>
</evidence>
<reference evidence="2 3" key="1">
    <citation type="submission" date="2024-08" db="EMBL/GenBank/DDBJ databases">
        <title>Insights into the chromosomal genome structure of Flemingia macrophylla.</title>
        <authorList>
            <person name="Ding Y."/>
            <person name="Zhao Y."/>
            <person name="Bi W."/>
            <person name="Wu M."/>
            <person name="Zhao G."/>
            <person name="Gong Y."/>
            <person name="Li W."/>
            <person name="Zhang P."/>
        </authorList>
    </citation>
    <scope>NUCLEOTIDE SEQUENCE [LARGE SCALE GENOMIC DNA]</scope>
    <source>
        <strain evidence="2">DYQJB</strain>
        <tissue evidence="2">Leaf</tissue>
    </source>
</reference>
<dbReference type="SUPFAM" id="SSF82199">
    <property type="entry name" value="SET domain"/>
    <property type="match status" value="1"/>
</dbReference>
<dbReference type="EMBL" id="JBGMDY010000010">
    <property type="protein sequence ID" value="KAL2320445.1"/>
    <property type="molecule type" value="Genomic_DNA"/>
</dbReference>
<feature type="compositionally biased region" description="Basic residues" evidence="1">
    <location>
        <begin position="1"/>
        <end position="19"/>
    </location>
</feature>
<comment type="caution">
    <text evidence="2">The sequence shown here is derived from an EMBL/GenBank/DDBJ whole genome shotgun (WGS) entry which is preliminary data.</text>
</comment>
<name>A0ABD1LA88_9FABA</name>
<dbReference type="InterPro" id="IPR046341">
    <property type="entry name" value="SET_dom_sf"/>
</dbReference>
<gene>
    <name evidence="2" type="ORF">Fmac_029414</name>
</gene>
<evidence type="ECO:0000313" key="2">
    <source>
        <dbReference type="EMBL" id="KAL2320445.1"/>
    </source>
</evidence>
<dbReference type="PANTHER" id="PTHR45747:SF14">
    <property type="entry name" value="HISTONE-LYSINE N-METHYLTRANSFERASE EZA1"/>
    <property type="match status" value="1"/>
</dbReference>
<sequence length="283" mass="31425">MILRSRSQRKKGKPKKFNYSRKSAGIPPRLRKIAYGENQFNKQYTPCGCHGMCGKECVLSYAIIGSEDVIVLRVGVEVDFAHALQPIVNVILMYVEIVGSGDDVEVELNPQLNDLANAEQNDSDDGLADGSARDGVLSDQRLQSELQGGDLISVVPTHNREPPRRGDGHCQNMNILLGKKQRVDVAGWGAFTKNPINKNACLGEYTGELLTQKEADKRGKLYHRDHRVGIFAKENLEAGEEIFYDYSYALEHAPTWALPSKVEASKKHGSTSSRGKAKKYHSR</sequence>
<dbReference type="AlphaFoldDB" id="A0ABD1LA88"/>
<protein>
    <recommendedName>
        <fullName evidence="4">SET domain-containing protein</fullName>
    </recommendedName>
</protein>
<feature type="region of interest" description="Disordered" evidence="1">
    <location>
        <begin position="1"/>
        <end position="23"/>
    </location>
</feature>
<dbReference type="Gene3D" id="2.170.270.10">
    <property type="entry name" value="SET domain"/>
    <property type="match status" value="2"/>
</dbReference>
<proteinExistence type="predicted"/>
<dbReference type="Proteomes" id="UP001603857">
    <property type="component" value="Unassembled WGS sequence"/>
</dbReference>
<organism evidence="2 3">
    <name type="scientific">Flemingia macrophylla</name>
    <dbReference type="NCBI Taxonomy" id="520843"/>
    <lineage>
        <taxon>Eukaryota</taxon>
        <taxon>Viridiplantae</taxon>
        <taxon>Streptophyta</taxon>
        <taxon>Embryophyta</taxon>
        <taxon>Tracheophyta</taxon>
        <taxon>Spermatophyta</taxon>
        <taxon>Magnoliopsida</taxon>
        <taxon>eudicotyledons</taxon>
        <taxon>Gunneridae</taxon>
        <taxon>Pentapetalae</taxon>
        <taxon>rosids</taxon>
        <taxon>fabids</taxon>
        <taxon>Fabales</taxon>
        <taxon>Fabaceae</taxon>
        <taxon>Papilionoideae</taxon>
        <taxon>50 kb inversion clade</taxon>
        <taxon>NPAAA clade</taxon>
        <taxon>indigoferoid/millettioid clade</taxon>
        <taxon>Phaseoleae</taxon>
        <taxon>Flemingia</taxon>
    </lineage>
</organism>
<dbReference type="PANTHER" id="PTHR45747">
    <property type="entry name" value="HISTONE-LYSINE N-METHYLTRANSFERASE E(Z)"/>
    <property type="match status" value="1"/>
</dbReference>
<evidence type="ECO:0000256" key="1">
    <source>
        <dbReference type="SAM" id="MobiDB-lite"/>
    </source>
</evidence>